<keyword evidence="4" id="KW-1185">Reference proteome</keyword>
<evidence type="ECO:0000313" key="3">
    <source>
        <dbReference type="EMBL" id="MFC3110316.1"/>
    </source>
</evidence>
<dbReference type="Gene3D" id="3.40.50.2000">
    <property type="entry name" value="Glycogen Phosphorylase B"/>
    <property type="match status" value="2"/>
</dbReference>
<dbReference type="SUPFAM" id="SSF53756">
    <property type="entry name" value="UDP-Glycosyltransferase/glycogen phosphorylase"/>
    <property type="match status" value="1"/>
</dbReference>
<reference evidence="4" key="1">
    <citation type="journal article" date="2019" name="Int. J. Syst. Evol. Microbiol.">
        <title>The Global Catalogue of Microorganisms (GCM) 10K type strain sequencing project: providing services to taxonomists for standard genome sequencing and annotation.</title>
        <authorList>
            <consortium name="The Broad Institute Genomics Platform"/>
            <consortium name="The Broad Institute Genome Sequencing Center for Infectious Disease"/>
            <person name="Wu L."/>
            <person name="Ma J."/>
        </authorList>
    </citation>
    <scope>NUCLEOTIDE SEQUENCE [LARGE SCALE GENOMIC DNA]</scope>
    <source>
        <strain evidence="4">KCTC 42986</strain>
    </source>
</reference>
<proteinExistence type="predicted"/>
<name>A0ABV7F7U8_9BURK</name>
<sequence length="379" mass="43399">MPPQLVPPELLKKSDKILFIAHLALGDFTYLQNCFKAFAEAYPHIQIHIWVDEVRRTSQPAKWEHLRKYALYDWLAACPFVARIYQETYSPTLFKQSIRSAQQQRYPLVVSLSTLRPPLYAALAREICPHGFVAGMRRRTHFFAFQRRLAFRKLNAGLDIDATSLPGQHISAVYTGWFRRLFGVDLAASARFPFVQIPAQWNQYAQQQLTDWQFDSASRAAGKLVFINPFAKTGKRCWPLERVVELVLALKQQNGWSDSCFIVNAVPEQMENAKQFFKAHALDRVQLFSAQDNFFQLPAILSKCDLVISVETAVMHLANAVHIPVIALMRQKNPEWAPIDQEHSTVITTANRREWVRSITVSQVVAALPETIEADHAQR</sequence>
<dbReference type="InterPro" id="IPR051199">
    <property type="entry name" value="LPS_LOS_Heptosyltrfase"/>
</dbReference>
<dbReference type="PANTHER" id="PTHR30160">
    <property type="entry name" value="TETRAACYLDISACCHARIDE 4'-KINASE-RELATED"/>
    <property type="match status" value="1"/>
</dbReference>
<protein>
    <submittedName>
        <fullName evidence="3">Glycosyltransferase family 9 protein</fullName>
    </submittedName>
</protein>
<evidence type="ECO:0000313" key="4">
    <source>
        <dbReference type="Proteomes" id="UP001595530"/>
    </source>
</evidence>
<gene>
    <name evidence="3" type="ORF">ACFOFO_20515</name>
</gene>
<dbReference type="Proteomes" id="UP001595530">
    <property type="component" value="Unassembled WGS sequence"/>
</dbReference>
<evidence type="ECO:0000256" key="2">
    <source>
        <dbReference type="ARBA" id="ARBA00022679"/>
    </source>
</evidence>
<dbReference type="Pfam" id="PF01075">
    <property type="entry name" value="Glyco_transf_9"/>
    <property type="match status" value="1"/>
</dbReference>
<accession>A0ABV7F7U8</accession>
<dbReference type="InterPro" id="IPR002201">
    <property type="entry name" value="Glyco_trans_9"/>
</dbReference>
<dbReference type="RefSeq" id="WP_390332638.1">
    <property type="nucleotide sequence ID" value="NZ_JBHRTP010000072.1"/>
</dbReference>
<keyword evidence="2" id="KW-0808">Transferase</keyword>
<keyword evidence="1" id="KW-0328">Glycosyltransferase</keyword>
<organism evidence="3 4">
    <name type="scientific">Undibacterium arcticum</name>
    <dbReference type="NCBI Taxonomy" id="1762892"/>
    <lineage>
        <taxon>Bacteria</taxon>
        <taxon>Pseudomonadati</taxon>
        <taxon>Pseudomonadota</taxon>
        <taxon>Betaproteobacteria</taxon>
        <taxon>Burkholderiales</taxon>
        <taxon>Oxalobacteraceae</taxon>
        <taxon>Undibacterium</taxon>
    </lineage>
</organism>
<dbReference type="EMBL" id="JBHRTP010000072">
    <property type="protein sequence ID" value="MFC3110316.1"/>
    <property type="molecule type" value="Genomic_DNA"/>
</dbReference>
<comment type="caution">
    <text evidence="3">The sequence shown here is derived from an EMBL/GenBank/DDBJ whole genome shotgun (WGS) entry which is preliminary data.</text>
</comment>
<evidence type="ECO:0000256" key="1">
    <source>
        <dbReference type="ARBA" id="ARBA00022676"/>
    </source>
</evidence>